<dbReference type="PIRSF" id="PIRSF003095">
    <property type="entry name" value="Trigger_factor"/>
    <property type="match status" value="1"/>
</dbReference>
<dbReference type="GO" id="GO:0051083">
    <property type="term" value="P:'de novo' cotranslational protein folding"/>
    <property type="evidence" value="ECO:0007669"/>
    <property type="project" value="TreeGrafter"/>
</dbReference>
<evidence type="ECO:0000256" key="2">
    <source>
        <dbReference type="ARBA" id="ARBA00004496"/>
    </source>
</evidence>
<dbReference type="GO" id="GO:0005737">
    <property type="term" value="C:cytoplasm"/>
    <property type="evidence" value="ECO:0007669"/>
    <property type="project" value="UniProtKB-SubCell"/>
</dbReference>
<evidence type="ECO:0000256" key="1">
    <source>
        <dbReference type="ARBA" id="ARBA00000971"/>
    </source>
</evidence>
<dbReference type="Pfam" id="PF05697">
    <property type="entry name" value="Trigger_N"/>
    <property type="match status" value="1"/>
</dbReference>
<evidence type="ECO:0000256" key="4">
    <source>
        <dbReference type="ARBA" id="ARBA00013194"/>
    </source>
</evidence>
<evidence type="ECO:0000313" key="13">
    <source>
        <dbReference type="Proteomes" id="UP000001732"/>
    </source>
</evidence>
<accession>B5Y8Q5</accession>
<evidence type="ECO:0000256" key="8">
    <source>
        <dbReference type="ARBA" id="ARBA00023235"/>
    </source>
</evidence>
<dbReference type="Pfam" id="PF05698">
    <property type="entry name" value="Trigger_C"/>
    <property type="match status" value="1"/>
</dbReference>
<dbReference type="InterPro" id="IPR005215">
    <property type="entry name" value="Trig_fac"/>
</dbReference>
<dbReference type="Gene3D" id="1.10.3120.10">
    <property type="entry name" value="Trigger factor, C-terminal domain"/>
    <property type="match status" value="1"/>
</dbReference>
<organism evidence="12 13">
    <name type="scientific">Coprothermobacter proteolyticus (strain ATCC 35245 / DSM 5265 / OCM 4 / BT)</name>
    <dbReference type="NCBI Taxonomy" id="309798"/>
    <lineage>
        <taxon>Bacteria</taxon>
        <taxon>Pseudomonadati</taxon>
        <taxon>Coprothermobacterota</taxon>
        <taxon>Coprothermobacteria</taxon>
        <taxon>Coprothermobacterales</taxon>
        <taxon>Coprothermobacteraceae</taxon>
        <taxon>Coprothermobacter</taxon>
    </lineage>
</organism>
<name>B5Y8Q5_COPPD</name>
<dbReference type="AlphaFoldDB" id="B5Y8Q5"/>
<evidence type="ECO:0000256" key="6">
    <source>
        <dbReference type="ARBA" id="ARBA00023110"/>
    </source>
</evidence>
<evidence type="ECO:0000256" key="7">
    <source>
        <dbReference type="ARBA" id="ARBA00023186"/>
    </source>
</evidence>
<protein>
    <recommendedName>
        <fullName evidence="5">Trigger factor</fullName>
        <ecNumber evidence="4">5.2.1.8</ecNumber>
    </recommendedName>
    <alternativeName>
        <fullName evidence="9">PPIase</fullName>
    </alternativeName>
</protein>
<reference evidence="13" key="1">
    <citation type="submission" date="2008-08" db="EMBL/GenBank/DDBJ databases">
        <title>The complete genome sequence of Coprothermobacter proteolyticus strain ATCC 5245 / DSM 5265 / BT.</title>
        <authorList>
            <person name="Dodson R.J."/>
            <person name="Durkin A.S."/>
            <person name="Wu M."/>
            <person name="Eisen J."/>
            <person name="Sutton G."/>
        </authorList>
    </citation>
    <scope>NUCLEOTIDE SEQUENCE [LARGE SCALE GENOMIC DNA]</scope>
    <source>
        <strain evidence="13">ATCC 35245 / DSM 5265 / OCM 4 / BT</strain>
    </source>
</reference>
<keyword evidence="6" id="KW-0697">Rotamase</keyword>
<dbReference type="SUPFAM" id="SSF102735">
    <property type="entry name" value="Trigger factor ribosome-binding domain"/>
    <property type="match status" value="1"/>
</dbReference>
<dbReference type="SUPFAM" id="SSF54534">
    <property type="entry name" value="FKBP-like"/>
    <property type="match status" value="1"/>
</dbReference>
<dbReference type="GO" id="GO:0044183">
    <property type="term" value="F:protein folding chaperone"/>
    <property type="evidence" value="ECO:0007669"/>
    <property type="project" value="TreeGrafter"/>
</dbReference>
<gene>
    <name evidence="12" type="primary">tig</name>
    <name evidence="12" type="ordered locus">COPRO5265_0813</name>
</gene>
<evidence type="ECO:0000256" key="5">
    <source>
        <dbReference type="ARBA" id="ARBA00016902"/>
    </source>
</evidence>
<feature type="domain" description="Trigger factor ribosome-binding bacterial" evidence="10">
    <location>
        <begin position="2"/>
        <end position="141"/>
    </location>
</feature>
<dbReference type="Gene3D" id="3.30.70.1050">
    <property type="entry name" value="Trigger factor ribosome-binding domain"/>
    <property type="match status" value="1"/>
</dbReference>
<evidence type="ECO:0000256" key="3">
    <source>
        <dbReference type="ARBA" id="ARBA00005464"/>
    </source>
</evidence>
<dbReference type="InterPro" id="IPR008880">
    <property type="entry name" value="Trigger_fac_C"/>
</dbReference>
<feature type="domain" description="Trigger factor C-terminal" evidence="11">
    <location>
        <begin position="247"/>
        <end position="391"/>
    </location>
</feature>
<dbReference type="PANTHER" id="PTHR30560:SF3">
    <property type="entry name" value="TRIGGER FACTOR-LIKE PROTEIN TIG, CHLOROPLASTIC"/>
    <property type="match status" value="1"/>
</dbReference>
<dbReference type="OrthoDB" id="9767721at2"/>
<dbReference type="EMBL" id="CP001145">
    <property type="protein sequence ID" value="ACI17402.1"/>
    <property type="molecule type" value="Genomic_DNA"/>
</dbReference>
<dbReference type="InterPro" id="IPR008881">
    <property type="entry name" value="Trigger_fac_ribosome-bd_bac"/>
</dbReference>
<dbReference type="GO" id="GO:0043335">
    <property type="term" value="P:protein unfolding"/>
    <property type="evidence" value="ECO:0007669"/>
    <property type="project" value="TreeGrafter"/>
</dbReference>
<dbReference type="STRING" id="309798.COPRO5265_0813"/>
<evidence type="ECO:0000259" key="11">
    <source>
        <dbReference type="Pfam" id="PF05698"/>
    </source>
</evidence>
<dbReference type="HOGENOM" id="CLU_033058_3_1_9"/>
<keyword evidence="7" id="KW-0143">Chaperone</keyword>
<keyword evidence="8 12" id="KW-0413">Isomerase</keyword>
<evidence type="ECO:0000259" key="10">
    <source>
        <dbReference type="Pfam" id="PF05697"/>
    </source>
</evidence>
<dbReference type="Gene3D" id="3.10.50.40">
    <property type="match status" value="1"/>
</dbReference>
<sequence>MNLNKISSVEVSVEETYEGEQFQNIENKTLEKLARSVQIPGFRKGKAPVNLVRNYVNQSYLQEMLVDEIVDDVLRSVASELEAPVYKVHVKESSIEEQKAYIKMVIELLPQPRFDDIDFSKLPPYEEPKVTEEEIEDVVDHLLEDQSVIRSVEVEKPEDGYLAEIEWALLDEQGNPLKPRRTTIEIGKEEFLEGTDDLLKSMTVGEEKTMATPDGESQIRIKLLDIKGKVKPELTDELAADLGFENVENLRKAAEEEIRRYKLDQYVDEWLNNVLDDIAEQLEIQLPPSMIEDEYEHRYEEFINMLENSGLNLESYASQVQKTPDEVLTEIRENVTKSLKRYFVLEFLKSALGIEADEAEVNEYLKTRQGINRQEARYNVELEKLIEVLKEKVSANKEV</sequence>
<dbReference type="Proteomes" id="UP000001732">
    <property type="component" value="Chromosome"/>
</dbReference>
<keyword evidence="13" id="KW-1185">Reference proteome</keyword>
<dbReference type="PANTHER" id="PTHR30560">
    <property type="entry name" value="TRIGGER FACTOR CHAPERONE AND PEPTIDYL-PROLYL CIS/TRANS ISOMERASE"/>
    <property type="match status" value="1"/>
</dbReference>
<dbReference type="GO" id="GO:0043022">
    <property type="term" value="F:ribosome binding"/>
    <property type="evidence" value="ECO:0007669"/>
    <property type="project" value="TreeGrafter"/>
</dbReference>
<dbReference type="RefSeq" id="WP_012544054.1">
    <property type="nucleotide sequence ID" value="NC_011295.1"/>
</dbReference>
<dbReference type="InterPro" id="IPR037041">
    <property type="entry name" value="Trigger_fac_C_sf"/>
</dbReference>
<reference evidence="12 13" key="2">
    <citation type="journal article" date="2014" name="Genome Announc.">
        <title>Complete Genome Sequence of Coprothermobacter proteolyticus DSM 5265.</title>
        <authorList>
            <person name="Alexiev A."/>
            <person name="Coil D.A."/>
            <person name="Badger J.H."/>
            <person name="Enticknap J."/>
            <person name="Ward N."/>
            <person name="Robb F.T."/>
            <person name="Eisen J.A."/>
        </authorList>
    </citation>
    <scope>NUCLEOTIDE SEQUENCE [LARGE SCALE GENOMIC DNA]</scope>
    <source>
        <strain evidence="13">ATCC 35245 / DSM 5265 / OCM 4 / BT</strain>
    </source>
</reference>
<proteinExistence type="inferred from homology"/>
<dbReference type="InterPro" id="IPR046357">
    <property type="entry name" value="PPIase_dom_sf"/>
</dbReference>
<dbReference type="InterPro" id="IPR027304">
    <property type="entry name" value="Trigger_fact/SurA_dom_sf"/>
</dbReference>
<dbReference type="EC" id="5.2.1.8" evidence="4"/>
<evidence type="ECO:0000313" key="12">
    <source>
        <dbReference type="EMBL" id="ACI17402.1"/>
    </source>
</evidence>
<dbReference type="GO" id="GO:0003755">
    <property type="term" value="F:peptidyl-prolyl cis-trans isomerase activity"/>
    <property type="evidence" value="ECO:0007669"/>
    <property type="project" value="UniProtKB-KW"/>
</dbReference>
<comment type="catalytic activity">
    <reaction evidence="1">
        <text>[protein]-peptidylproline (omega=180) = [protein]-peptidylproline (omega=0)</text>
        <dbReference type="Rhea" id="RHEA:16237"/>
        <dbReference type="Rhea" id="RHEA-COMP:10747"/>
        <dbReference type="Rhea" id="RHEA-COMP:10748"/>
        <dbReference type="ChEBI" id="CHEBI:83833"/>
        <dbReference type="ChEBI" id="CHEBI:83834"/>
        <dbReference type="EC" id="5.2.1.8"/>
    </reaction>
</comment>
<comment type="similarity">
    <text evidence="3">Belongs to the FKBP-type PPIase family. Tig subfamily.</text>
</comment>
<dbReference type="InterPro" id="IPR036611">
    <property type="entry name" value="Trigger_fac_ribosome-bd_sf"/>
</dbReference>
<evidence type="ECO:0000256" key="9">
    <source>
        <dbReference type="ARBA" id="ARBA00029986"/>
    </source>
</evidence>
<dbReference type="GO" id="GO:0015031">
    <property type="term" value="P:protein transport"/>
    <property type="evidence" value="ECO:0007669"/>
    <property type="project" value="InterPro"/>
</dbReference>
<dbReference type="SUPFAM" id="SSF109998">
    <property type="entry name" value="Triger factor/SurA peptide-binding domain-like"/>
    <property type="match status" value="1"/>
</dbReference>
<dbReference type="KEGG" id="cpo:COPRO5265_0813"/>
<comment type="subcellular location">
    <subcellularLocation>
        <location evidence="2">Cytoplasm</location>
    </subcellularLocation>
</comment>
<dbReference type="eggNOG" id="COG0544">
    <property type="taxonomic scope" value="Bacteria"/>
</dbReference>